<evidence type="ECO:0000259" key="2">
    <source>
        <dbReference type="Pfam" id="PF25000"/>
    </source>
</evidence>
<dbReference type="Pfam" id="PF00931">
    <property type="entry name" value="NB-ARC"/>
    <property type="match status" value="1"/>
</dbReference>
<evidence type="ECO:0000313" key="3">
    <source>
        <dbReference type="EMBL" id="CUS12348.1"/>
    </source>
</evidence>
<gene>
    <name evidence="3" type="ORF">GSTUAT00003541001</name>
</gene>
<dbReference type="InterPro" id="IPR056681">
    <property type="entry name" value="DUF7779"/>
</dbReference>
<feature type="domain" description="NB-ARC" evidence="1">
    <location>
        <begin position="20"/>
        <end position="184"/>
    </location>
</feature>
<dbReference type="Pfam" id="PF25000">
    <property type="entry name" value="DUF7779"/>
    <property type="match status" value="1"/>
</dbReference>
<dbReference type="InterPro" id="IPR027417">
    <property type="entry name" value="P-loop_NTPase"/>
</dbReference>
<keyword evidence="4" id="KW-1185">Reference proteome</keyword>
<feature type="non-terminal residue" evidence="3">
    <location>
        <position position="401"/>
    </location>
</feature>
<dbReference type="PANTHER" id="PTHR35205">
    <property type="entry name" value="NB-ARC AND TPR DOMAIN PROTEIN"/>
    <property type="match status" value="1"/>
</dbReference>
<dbReference type="GO" id="GO:0043531">
    <property type="term" value="F:ADP binding"/>
    <property type="evidence" value="ECO:0007669"/>
    <property type="project" value="InterPro"/>
</dbReference>
<feature type="domain" description="DUF7779" evidence="2">
    <location>
        <begin position="274"/>
        <end position="352"/>
    </location>
</feature>
<dbReference type="InterPro" id="IPR002182">
    <property type="entry name" value="NB-ARC"/>
</dbReference>
<evidence type="ECO:0000259" key="1">
    <source>
        <dbReference type="Pfam" id="PF00931"/>
    </source>
</evidence>
<organism evidence="3 4">
    <name type="scientific">Tuber aestivum</name>
    <name type="common">summer truffle</name>
    <dbReference type="NCBI Taxonomy" id="59557"/>
    <lineage>
        <taxon>Eukaryota</taxon>
        <taxon>Fungi</taxon>
        <taxon>Dikarya</taxon>
        <taxon>Ascomycota</taxon>
        <taxon>Pezizomycotina</taxon>
        <taxon>Pezizomycetes</taxon>
        <taxon>Pezizales</taxon>
        <taxon>Tuberaceae</taxon>
        <taxon>Tuber</taxon>
    </lineage>
</organism>
<dbReference type="PANTHER" id="PTHR35205:SF1">
    <property type="entry name" value="ZU5 DOMAIN-CONTAINING PROTEIN"/>
    <property type="match status" value="1"/>
</dbReference>
<accession>A0A292Q0D9</accession>
<dbReference type="AlphaFoldDB" id="A0A292Q0D9"/>
<name>A0A292Q0D9_9PEZI</name>
<dbReference type="Proteomes" id="UP001412239">
    <property type="component" value="Unassembled WGS sequence"/>
</dbReference>
<feature type="non-terminal residue" evidence="3">
    <location>
        <position position="1"/>
    </location>
</feature>
<sequence>IIPYRRNSRFTGREDLIESIKRISRHNNHTRIALHGLGGSGKTQIALEYVYKCASEMDCHVFWVSGSGALKFIEGFRAIAQCVRIPVASAEMDQEELLASLKRWFEGPDSGDWILVIDNADNEEDFIGNSGAISKLVPQGQRGTLIFTTRSLRVASWQDCERIDVGKMGEDEATALFSKLYGNRNSSKEEENEAIALILGSLHHIPLAIVGAAAFMTETQTPPSAYWAIFQESDEQARRLLLQPFCDIQREADMTESILATYFITFDRISRQMPLAAELLRLIAFFDRQSIPEELLNESGLEGTDDPIEFRQAIGKLLGFSLVTSVKTQDKTLYELHGLVQLSLQAYLPTEELNRWRANALGVVSRLFPQNWDSWGDVSSSYIPHALTVTKHSTDPIAEEL</sequence>
<proteinExistence type="predicted"/>
<dbReference type="Gene3D" id="3.40.50.300">
    <property type="entry name" value="P-loop containing nucleotide triphosphate hydrolases"/>
    <property type="match status" value="1"/>
</dbReference>
<dbReference type="EMBL" id="LN890994">
    <property type="protein sequence ID" value="CUS12348.1"/>
    <property type="molecule type" value="Genomic_DNA"/>
</dbReference>
<dbReference type="SUPFAM" id="SSF52540">
    <property type="entry name" value="P-loop containing nucleoside triphosphate hydrolases"/>
    <property type="match status" value="1"/>
</dbReference>
<reference evidence="3" key="1">
    <citation type="submission" date="2015-10" db="EMBL/GenBank/DDBJ databases">
        <authorList>
            <person name="Regsiter A."/>
            <person name="william w."/>
        </authorList>
    </citation>
    <scope>NUCLEOTIDE SEQUENCE</scope>
    <source>
        <strain evidence="3">Montdore</strain>
    </source>
</reference>
<protein>
    <submittedName>
        <fullName evidence="3">Uncharacterized protein</fullName>
    </submittedName>
</protein>
<evidence type="ECO:0000313" key="4">
    <source>
        <dbReference type="Proteomes" id="UP001412239"/>
    </source>
</evidence>